<accession>F8PIA3</accession>
<dbReference type="Proteomes" id="UP000008063">
    <property type="component" value="Unassembled WGS sequence"/>
</dbReference>
<proteinExistence type="predicted"/>
<gene>
    <name evidence="1" type="ORF">SERLA73DRAFT_43798</name>
</gene>
<sequence length="149" mass="16431">DTIHSPYFVNCMHISMVLGDMLGSAKLNGIAGHTSNYGDRFVLDKGARSSLEKGAKAQYYPLSPPDNKKYNQSRPTYHLDNLLTRTEKHYWATINKLNASTSKCACAIITKETGISCMPLAAASSAFIHSSFFPIDPFHLLCQNIVAFV</sequence>
<dbReference type="HOGENOM" id="CLU_131108_0_0_1"/>
<dbReference type="STRING" id="936435.F8PIA3"/>
<keyword evidence="2" id="KW-1185">Reference proteome</keyword>
<reference evidence="2" key="1">
    <citation type="journal article" date="2011" name="Science">
        <title>The plant cell wall-decomposing machinery underlies the functional diversity of forest fungi.</title>
        <authorList>
            <person name="Eastwood D.C."/>
            <person name="Floudas D."/>
            <person name="Binder M."/>
            <person name="Majcherczyk A."/>
            <person name="Schneider P."/>
            <person name="Aerts A."/>
            <person name="Asiegbu F.O."/>
            <person name="Baker S.E."/>
            <person name="Barry K."/>
            <person name="Bendiksby M."/>
            <person name="Blumentritt M."/>
            <person name="Coutinho P.M."/>
            <person name="Cullen D."/>
            <person name="de Vries R.P."/>
            <person name="Gathman A."/>
            <person name="Goodell B."/>
            <person name="Henrissat B."/>
            <person name="Ihrmark K."/>
            <person name="Kauserud H."/>
            <person name="Kohler A."/>
            <person name="LaButti K."/>
            <person name="Lapidus A."/>
            <person name="Lavin J.L."/>
            <person name="Lee Y.-H."/>
            <person name="Lindquist E."/>
            <person name="Lilly W."/>
            <person name="Lucas S."/>
            <person name="Morin E."/>
            <person name="Murat C."/>
            <person name="Oguiza J.A."/>
            <person name="Park J."/>
            <person name="Pisabarro A.G."/>
            <person name="Riley R."/>
            <person name="Rosling A."/>
            <person name="Salamov A."/>
            <person name="Schmidt O."/>
            <person name="Schmutz J."/>
            <person name="Skrede I."/>
            <person name="Stenlid J."/>
            <person name="Wiebenga A."/>
            <person name="Xie X."/>
            <person name="Kuees U."/>
            <person name="Hibbett D.S."/>
            <person name="Hoffmeister D."/>
            <person name="Hoegberg N."/>
            <person name="Martin F."/>
            <person name="Grigoriev I.V."/>
            <person name="Watkinson S.C."/>
        </authorList>
    </citation>
    <scope>NUCLEOTIDE SEQUENCE [LARGE SCALE GENOMIC DNA]</scope>
    <source>
        <strain evidence="2">strain S7.3</strain>
    </source>
</reference>
<organism evidence="2">
    <name type="scientific">Serpula lacrymans var. lacrymans (strain S7.3)</name>
    <name type="common">Dry rot fungus</name>
    <dbReference type="NCBI Taxonomy" id="936435"/>
    <lineage>
        <taxon>Eukaryota</taxon>
        <taxon>Fungi</taxon>
        <taxon>Dikarya</taxon>
        <taxon>Basidiomycota</taxon>
        <taxon>Agaricomycotina</taxon>
        <taxon>Agaricomycetes</taxon>
        <taxon>Agaricomycetidae</taxon>
        <taxon>Boletales</taxon>
        <taxon>Coniophorineae</taxon>
        <taxon>Serpulaceae</taxon>
        <taxon>Serpula</taxon>
    </lineage>
</organism>
<dbReference type="InParanoid" id="F8PIA3"/>
<dbReference type="EMBL" id="GL945474">
    <property type="protein sequence ID" value="EGO05146.1"/>
    <property type="molecule type" value="Genomic_DNA"/>
</dbReference>
<name>F8PIA3_SERL3</name>
<evidence type="ECO:0000313" key="1">
    <source>
        <dbReference type="EMBL" id="EGO05146.1"/>
    </source>
</evidence>
<protein>
    <submittedName>
        <fullName evidence="1">Uncharacterized protein</fullName>
    </submittedName>
</protein>
<evidence type="ECO:0000313" key="2">
    <source>
        <dbReference type="Proteomes" id="UP000008063"/>
    </source>
</evidence>
<feature type="non-terminal residue" evidence="1">
    <location>
        <position position="1"/>
    </location>
</feature>
<dbReference type="AlphaFoldDB" id="F8PIA3"/>